<dbReference type="Proteomes" id="UP000735302">
    <property type="component" value="Unassembled WGS sequence"/>
</dbReference>
<dbReference type="AlphaFoldDB" id="A0AAV3X914"/>
<evidence type="ECO:0000256" key="2">
    <source>
        <dbReference type="SAM" id="Phobius"/>
    </source>
</evidence>
<feature type="transmembrane region" description="Helical" evidence="2">
    <location>
        <begin position="124"/>
        <end position="149"/>
    </location>
</feature>
<feature type="transmembrane region" description="Helical" evidence="2">
    <location>
        <begin position="39"/>
        <end position="57"/>
    </location>
</feature>
<keyword evidence="2" id="KW-0472">Membrane</keyword>
<evidence type="ECO:0000256" key="1">
    <source>
        <dbReference type="SAM" id="MobiDB-lite"/>
    </source>
</evidence>
<organism evidence="3 4">
    <name type="scientific">Plakobranchus ocellatus</name>
    <dbReference type="NCBI Taxonomy" id="259542"/>
    <lineage>
        <taxon>Eukaryota</taxon>
        <taxon>Metazoa</taxon>
        <taxon>Spiralia</taxon>
        <taxon>Lophotrochozoa</taxon>
        <taxon>Mollusca</taxon>
        <taxon>Gastropoda</taxon>
        <taxon>Heterobranchia</taxon>
        <taxon>Euthyneura</taxon>
        <taxon>Panpulmonata</taxon>
        <taxon>Sacoglossa</taxon>
        <taxon>Placobranchoidea</taxon>
        <taxon>Plakobranchidae</taxon>
        <taxon>Plakobranchus</taxon>
    </lineage>
</organism>
<evidence type="ECO:0000313" key="4">
    <source>
        <dbReference type="Proteomes" id="UP000735302"/>
    </source>
</evidence>
<keyword evidence="4" id="KW-1185">Reference proteome</keyword>
<proteinExistence type="predicted"/>
<reference evidence="3 4" key="1">
    <citation type="journal article" date="2021" name="Elife">
        <title>Chloroplast acquisition without the gene transfer in kleptoplastic sea slugs, Plakobranchus ocellatus.</title>
        <authorList>
            <person name="Maeda T."/>
            <person name="Takahashi S."/>
            <person name="Yoshida T."/>
            <person name="Shimamura S."/>
            <person name="Takaki Y."/>
            <person name="Nagai Y."/>
            <person name="Toyoda A."/>
            <person name="Suzuki Y."/>
            <person name="Arimoto A."/>
            <person name="Ishii H."/>
            <person name="Satoh N."/>
            <person name="Nishiyama T."/>
            <person name="Hasebe M."/>
            <person name="Maruyama T."/>
            <person name="Minagawa J."/>
            <person name="Obokata J."/>
            <person name="Shigenobu S."/>
        </authorList>
    </citation>
    <scope>NUCLEOTIDE SEQUENCE [LARGE SCALE GENOMIC DNA]</scope>
</reference>
<keyword evidence="2" id="KW-0812">Transmembrane</keyword>
<protein>
    <submittedName>
        <fullName evidence="3">Uncharacterized protein</fullName>
    </submittedName>
</protein>
<feature type="compositionally biased region" description="Low complexity" evidence="1">
    <location>
        <begin position="1"/>
        <end position="21"/>
    </location>
</feature>
<name>A0AAV3X914_9GAST</name>
<accession>A0AAV3X914</accession>
<comment type="caution">
    <text evidence="3">The sequence shown here is derived from an EMBL/GenBank/DDBJ whole genome shotgun (WGS) entry which is preliminary data.</text>
</comment>
<keyword evidence="2" id="KW-1133">Transmembrane helix</keyword>
<feature type="region of interest" description="Disordered" evidence="1">
    <location>
        <begin position="1"/>
        <end position="33"/>
    </location>
</feature>
<dbReference type="EMBL" id="BLXT01000298">
    <property type="protein sequence ID" value="GFN75800.1"/>
    <property type="molecule type" value="Genomic_DNA"/>
</dbReference>
<evidence type="ECO:0000313" key="3">
    <source>
        <dbReference type="EMBL" id="GFN75800.1"/>
    </source>
</evidence>
<sequence>MNNTNFYNKNSKTNSSSVKNNSDNDKNSNTKENNISNKYSIANMIIIILNIIAFVEFHESVAEDNEEPRDKLSLSLTFEEGSNYADLCPTLNYRIASLGSETKVMVFLSEQGMSTTLDRLGAEFIFTTFSLQGFSVTVLAPLLFLLGFLTHLKLLRSQRHPHLNDNGE</sequence>
<gene>
    <name evidence="3" type="ORF">PoB_000230600</name>
</gene>